<sequence>MAYSRTRRRPRRARRTPRRPARRQYRTKRTTYRKRRTMGTSRKRILNIASTKKRDTMIFYDPLTPANTKLEINGRAQGSISVYMFCATAREVNTNGSMIPSERSASTVFWKGISERVSLTVASGVSWKWRRLVFSAKGLRIDSASVETSPAGWVRPWNAYADSLTLARLFQGNSGVDFTNYMLAKPNRDLLTVMYDKTRVLRSGNASPHEHEIKMWHPLNKTMNYDDDENGVTVPGSANRYAAVSNHGLGDVYIMDFFDCVDGVEADKITIRSATTAYWHEK</sequence>
<evidence type="ECO:0000256" key="1">
    <source>
        <dbReference type="SAM" id="MobiDB-lite"/>
    </source>
</evidence>
<accession>A0A858NMI8</accession>
<proteinExistence type="predicted"/>
<feature type="region of interest" description="Disordered" evidence="1">
    <location>
        <begin position="1"/>
        <end position="36"/>
    </location>
</feature>
<evidence type="ECO:0000313" key="2">
    <source>
        <dbReference type="EMBL" id="QJB18647.1"/>
    </source>
</evidence>
<name>A0A858NMI8_9VIRU</name>
<protein>
    <submittedName>
        <fullName evidence="2">Capsid protein</fullName>
    </submittedName>
</protein>
<dbReference type="EMBL" id="MT309866">
    <property type="protein sequence ID" value="QJB18647.1"/>
    <property type="molecule type" value="Genomic_DNA"/>
</dbReference>
<organism evidence="2">
    <name type="scientific">Genomoviridae sp</name>
    <dbReference type="NCBI Taxonomy" id="2202565"/>
    <lineage>
        <taxon>Viruses</taxon>
        <taxon>Monodnaviria</taxon>
        <taxon>Shotokuvirae</taxon>
        <taxon>Cressdnaviricota</taxon>
        <taxon>Repensiviricetes</taxon>
        <taxon>Geplafuvirales</taxon>
        <taxon>Genomoviridae</taxon>
    </lineage>
</organism>
<reference evidence="2" key="1">
    <citation type="submission" date="2020-04" db="EMBL/GenBank/DDBJ databases">
        <title>Genomes of microviruses in a sewage oxidation pond.</title>
        <authorList>
            <person name="Schreck J."/>
            <person name="Kraberger S."/>
            <person name="Scotch M."/>
            <person name="Halden R.U."/>
            <person name="Varsani A."/>
        </authorList>
    </citation>
    <scope>NUCLEOTIDE SEQUENCE</scope>
    <source>
        <strain evidence="2">6434_372</strain>
    </source>
</reference>